<feature type="coiled-coil region" evidence="1">
    <location>
        <begin position="226"/>
        <end position="253"/>
    </location>
</feature>
<dbReference type="RefSeq" id="WP_007093351.1">
    <property type="nucleotide sequence ID" value="NZ_CP142125.1"/>
</dbReference>
<dbReference type="eggNOG" id="ENOG502Z9ZA">
    <property type="taxonomic scope" value="Bacteria"/>
</dbReference>
<evidence type="ECO:0000313" key="3">
    <source>
        <dbReference type="Proteomes" id="UP000002945"/>
    </source>
</evidence>
<proteinExistence type="predicted"/>
<evidence type="ECO:0000313" key="2">
    <source>
        <dbReference type="EMBL" id="EDP96521.1"/>
    </source>
</evidence>
<sequence>MAEDNHIKEEVQQALSTGTDQIQLETIQDEHTSPLNSPVIEKDIGGESLAEARSTGDNWNIWKPEKEETVSELDDQVDYRKQVEDQIEREKQNEPLDAPTQEINEEYLGSEQEEQANDTAFEIPLSQANQTADALLGITNNVLRAGGSFFVKVKKHEEFYEFGEIVEVIDTQNEKNVERILLDSEDKELLRPLLSQVIRKKAKQLTPEQQLMGAVASIMIKKGQTIMEIRSENKNLENRLLTIIKEQKQASEQNKASNDYQEDFNAPEASEIVQEVSEQELDKDDNKHKIVTESKVAENSIMEYAEPTEDK</sequence>
<accession>A9DW77</accession>
<organism evidence="2 3">
    <name type="scientific">Kordia algicida OT-1</name>
    <dbReference type="NCBI Taxonomy" id="391587"/>
    <lineage>
        <taxon>Bacteria</taxon>
        <taxon>Pseudomonadati</taxon>
        <taxon>Bacteroidota</taxon>
        <taxon>Flavobacteriia</taxon>
        <taxon>Flavobacteriales</taxon>
        <taxon>Flavobacteriaceae</taxon>
        <taxon>Kordia</taxon>
    </lineage>
</organism>
<gene>
    <name evidence="2" type="ORF">KAOT1_03892</name>
</gene>
<comment type="caution">
    <text evidence="2">The sequence shown here is derived from an EMBL/GenBank/DDBJ whole genome shotgun (WGS) entry which is preliminary data.</text>
</comment>
<keyword evidence="1" id="KW-0175">Coiled coil</keyword>
<dbReference type="OrthoDB" id="1162759at2"/>
<reference evidence="2 3" key="1">
    <citation type="journal article" date="2011" name="J. Bacteriol.">
        <title>Genome sequence of the algicidal bacterium Kordia algicida OT-1.</title>
        <authorList>
            <person name="Lee H.S."/>
            <person name="Kang S.G."/>
            <person name="Kwon K.K."/>
            <person name="Lee J.H."/>
            <person name="Kim S.J."/>
        </authorList>
    </citation>
    <scope>NUCLEOTIDE SEQUENCE [LARGE SCALE GENOMIC DNA]</scope>
    <source>
        <strain evidence="2 3">OT-1</strain>
    </source>
</reference>
<name>A9DW77_9FLAO</name>
<keyword evidence="3" id="KW-1185">Reference proteome</keyword>
<dbReference type="STRING" id="391587.KAOT1_03892"/>
<dbReference type="HOGENOM" id="CLU_073306_0_0_10"/>
<evidence type="ECO:0000256" key="1">
    <source>
        <dbReference type="SAM" id="Coils"/>
    </source>
</evidence>
<dbReference type="EMBL" id="ABIB01000004">
    <property type="protein sequence ID" value="EDP96521.1"/>
    <property type="molecule type" value="Genomic_DNA"/>
</dbReference>
<dbReference type="Proteomes" id="UP000002945">
    <property type="component" value="Unassembled WGS sequence"/>
</dbReference>
<protein>
    <submittedName>
        <fullName evidence="2">Uncharacterized protein</fullName>
    </submittedName>
</protein>
<dbReference type="AlphaFoldDB" id="A9DW77"/>